<dbReference type="GO" id="GO:0046872">
    <property type="term" value="F:metal ion binding"/>
    <property type="evidence" value="ECO:0007669"/>
    <property type="project" value="UniProtKB-KW"/>
</dbReference>
<dbReference type="Proteomes" id="UP000425960">
    <property type="component" value="Chromosome"/>
</dbReference>
<evidence type="ECO:0000256" key="4">
    <source>
        <dbReference type="ARBA" id="ARBA00023004"/>
    </source>
</evidence>
<dbReference type="InterPro" id="IPR036197">
    <property type="entry name" value="NarG-like_sf"/>
</dbReference>
<gene>
    <name evidence="8" type="ORF">DSCO28_65660</name>
</gene>
<dbReference type="EMBL" id="AP021876">
    <property type="protein sequence ID" value="BBO86000.1"/>
    <property type="molecule type" value="Genomic_DNA"/>
</dbReference>
<dbReference type="Gene3D" id="1.10.1060.10">
    <property type="entry name" value="Alpha-helical ferredoxin"/>
    <property type="match status" value="1"/>
</dbReference>
<dbReference type="InterPro" id="IPR017896">
    <property type="entry name" value="4Fe4S_Fe-S-bd"/>
</dbReference>
<keyword evidence="6" id="KW-0812">Transmembrane</keyword>
<dbReference type="PROSITE" id="PS00198">
    <property type="entry name" value="4FE4S_FER_1"/>
    <property type="match status" value="1"/>
</dbReference>
<keyword evidence="4" id="KW-0408">Iron</keyword>
<protein>
    <submittedName>
        <fullName evidence="8">Iron-sulfur-binding protein</fullName>
    </submittedName>
</protein>
<evidence type="ECO:0000256" key="3">
    <source>
        <dbReference type="ARBA" id="ARBA00023002"/>
    </source>
</evidence>
<keyword evidence="6" id="KW-0472">Membrane</keyword>
<dbReference type="InterPro" id="IPR009051">
    <property type="entry name" value="Helical_ferredxn"/>
</dbReference>
<dbReference type="PROSITE" id="PS51379">
    <property type="entry name" value="4FE4S_FER_2"/>
    <property type="match status" value="1"/>
</dbReference>
<evidence type="ECO:0000313" key="8">
    <source>
        <dbReference type="EMBL" id="BBO86000.1"/>
    </source>
</evidence>
<dbReference type="InterPro" id="IPR051460">
    <property type="entry name" value="HdrC_iron-sulfur_subunit"/>
</dbReference>
<dbReference type="Pfam" id="PF02754">
    <property type="entry name" value="CCG"/>
    <property type="match status" value="2"/>
</dbReference>
<evidence type="ECO:0000256" key="5">
    <source>
        <dbReference type="ARBA" id="ARBA00023014"/>
    </source>
</evidence>
<dbReference type="Pfam" id="PF13237">
    <property type="entry name" value="Fer4_10"/>
    <property type="match status" value="1"/>
</dbReference>
<dbReference type="AlphaFoldDB" id="A0A5K8A103"/>
<dbReference type="GO" id="GO:0051539">
    <property type="term" value="F:4 iron, 4 sulfur cluster binding"/>
    <property type="evidence" value="ECO:0007669"/>
    <property type="project" value="UniProtKB-KW"/>
</dbReference>
<feature type="transmembrane region" description="Helical" evidence="6">
    <location>
        <begin position="12"/>
        <end position="34"/>
    </location>
</feature>
<feature type="domain" description="4Fe-4S ferredoxin-type" evidence="7">
    <location>
        <begin position="279"/>
        <end position="308"/>
    </location>
</feature>
<sequence length="651" mass="72004">MTRIPYWNISYGILIDLFALVAVIVFARGAYGHWLRIRQGKVRVRKAVNLPGKIGPVFVYALVTKGILGAKLYKKIFTGVAHGFLFWGMLVLGVGTTLVVLNVLFGLPVFQGGFNRWFMSFFLDLAGFAALIGLLFFLIRRWLPPERLVTPKARIGFSVQIGLLMAVIVTGFLVEGIRIAATGPDPYAFVGNAMAAWLPGSALAAHRILWWGHGLLCMLFIAYIPYSPMMHILLVPTNTALADPMPGSKMGVMDFSSFDDEEAEEMPTLGCTRLVDFTRKRLLDYASCLWCGRCHEVCPAASTEKPLSPKGVMVTLAERLTNGQVEDENLIDDITEEALFACTTCTACMEACPACINQPKTILKFRQNLVMEQSRIPELMGKAMTSLEQRAHPFFGTGSGPKEWCKDLDVPVFAKGETEYLLWIGCSVTYEERAQKIARAMVRILDQAGVSYGILEESRCTGDPAKQMGNEFMFSELAQTNIEEFDDLGVEKIITLCPHCYNSFTRHYPPMGGNYTVIPHAVFIDQLIAGGKIVPRSGGQSIVYHDPCYLGRRNRIFDAPRNVIGRLGRLVEMPRHGAESFCCGGGGGNYWAEEVGTRINQVRSKEALDTGAERIATACPFCLLMITDGSKKFTEEQKAFDIAELVAEGLE</sequence>
<keyword evidence="5" id="KW-0411">Iron-sulfur</keyword>
<dbReference type="GO" id="GO:0005886">
    <property type="term" value="C:plasma membrane"/>
    <property type="evidence" value="ECO:0007669"/>
    <property type="project" value="TreeGrafter"/>
</dbReference>
<feature type="transmembrane region" description="Helical" evidence="6">
    <location>
        <begin position="54"/>
        <end position="73"/>
    </location>
</feature>
<dbReference type="SUPFAM" id="SSF46548">
    <property type="entry name" value="alpha-helical ferredoxin"/>
    <property type="match status" value="1"/>
</dbReference>
<keyword evidence="6" id="KW-1133">Transmembrane helix</keyword>
<feature type="transmembrane region" description="Helical" evidence="6">
    <location>
        <begin position="85"/>
        <end position="105"/>
    </location>
</feature>
<proteinExistence type="predicted"/>
<dbReference type="Gene3D" id="1.20.950.20">
    <property type="entry name" value="Transmembrane di-heme cytochromes, Chain C"/>
    <property type="match status" value="1"/>
</dbReference>
<evidence type="ECO:0000313" key="9">
    <source>
        <dbReference type="Proteomes" id="UP000425960"/>
    </source>
</evidence>
<accession>A0A5K8A103</accession>
<keyword evidence="2" id="KW-0479">Metal-binding</keyword>
<evidence type="ECO:0000256" key="1">
    <source>
        <dbReference type="ARBA" id="ARBA00022485"/>
    </source>
</evidence>
<evidence type="ECO:0000256" key="2">
    <source>
        <dbReference type="ARBA" id="ARBA00022723"/>
    </source>
</evidence>
<dbReference type="InterPro" id="IPR004017">
    <property type="entry name" value="Cys_rich_dom"/>
</dbReference>
<evidence type="ECO:0000256" key="6">
    <source>
        <dbReference type="SAM" id="Phobius"/>
    </source>
</evidence>
<dbReference type="RefSeq" id="WP_155325445.1">
    <property type="nucleotide sequence ID" value="NZ_AP021876.1"/>
</dbReference>
<dbReference type="PANTHER" id="PTHR43255">
    <property type="entry name" value="IRON-SULFUR-BINDING OXIDOREDUCTASE FADF-RELATED-RELATED"/>
    <property type="match status" value="1"/>
</dbReference>
<dbReference type="KEGG" id="dov:DSCO28_65660"/>
<evidence type="ECO:0000259" key="7">
    <source>
        <dbReference type="PROSITE" id="PS51379"/>
    </source>
</evidence>
<dbReference type="GO" id="GO:0016491">
    <property type="term" value="F:oxidoreductase activity"/>
    <property type="evidence" value="ECO:0007669"/>
    <property type="project" value="UniProtKB-KW"/>
</dbReference>
<keyword evidence="3" id="KW-0560">Oxidoreductase</keyword>
<dbReference type="SUPFAM" id="SSF103501">
    <property type="entry name" value="Respiratory nitrate reductase 1 gamma chain"/>
    <property type="match status" value="1"/>
</dbReference>
<feature type="transmembrane region" description="Helical" evidence="6">
    <location>
        <begin position="155"/>
        <end position="174"/>
    </location>
</feature>
<name>A0A5K8A103_9BACT</name>
<dbReference type="PANTHER" id="PTHR43255:SF1">
    <property type="entry name" value="IRON-SULFUR-BINDING OXIDOREDUCTASE FADF-RELATED"/>
    <property type="match status" value="1"/>
</dbReference>
<keyword evidence="1" id="KW-0004">4Fe-4S</keyword>
<organism evidence="8 9">
    <name type="scientific">Desulfosarcina ovata subsp. sediminis</name>
    <dbReference type="NCBI Taxonomy" id="885957"/>
    <lineage>
        <taxon>Bacteria</taxon>
        <taxon>Pseudomonadati</taxon>
        <taxon>Thermodesulfobacteriota</taxon>
        <taxon>Desulfobacteria</taxon>
        <taxon>Desulfobacterales</taxon>
        <taxon>Desulfosarcinaceae</taxon>
        <taxon>Desulfosarcina</taxon>
    </lineage>
</organism>
<reference evidence="8 9" key="1">
    <citation type="submission" date="2019-11" db="EMBL/GenBank/DDBJ databases">
        <title>Comparative genomics of hydrocarbon-degrading Desulfosarcina strains.</title>
        <authorList>
            <person name="Watanabe M."/>
            <person name="Kojima H."/>
            <person name="Fukui M."/>
        </authorList>
    </citation>
    <scope>NUCLEOTIDE SEQUENCE [LARGE SCALE GENOMIC DNA]</scope>
    <source>
        <strain evidence="8 9">28bB2T</strain>
    </source>
</reference>
<dbReference type="InterPro" id="IPR017900">
    <property type="entry name" value="4Fe4S_Fe_S_CS"/>
</dbReference>
<feature type="transmembrane region" description="Helical" evidence="6">
    <location>
        <begin position="117"/>
        <end position="143"/>
    </location>
</feature>